<evidence type="ECO:0000256" key="6">
    <source>
        <dbReference type="ARBA" id="ARBA00023125"/>
    </source>
</evidence>
<gene>
    <name evidence="9" type="ORF">DDF84_010155</name>
</gene>
<dbReference type="GO" id="GO:0106300">
    <property type="term" value="P:protein-DNA covalent cross-linking repair"/>
    <property type="evidence" value="ECO:0007669"/>
    <property type="project" value="InterPro"/>
</dbReference>
<dbReference type="EC" id="3.4.-.-" evidence="8"/>
<organism evidence="9 10">
    <name type="scientific">Cupriavidus metallidurans</name>
    <dbReference type="NCBI Taxonomy" id="119219"/>
    <lineage>
        <taxon>Bacteria</taxon>
        <taxon>Pseudomonadati</taxon>
        <taxon>Pseudomonadota</taxon>
        <taxon>Betaproteobacteria</taxon>
        <taxon>Burkholderiales</taxon>
        <taxon>Burkholderiaceae</taxon>
        <taxon>Cupriavidus</taxon>
    </lineage>
</organism>
<dbReference type="PANTHER" id="PTHR13604">
    <property type="entry name" value="DC12-RELATED"/>
    <property type="match status" value="1"/>
</dbReference>
<evidence type="ECO:0000313" key="9">
    <source>
        <dbReference type="EMBL" id="QBP10092.1"/>
    </source>
</evidence>
<evidence type="ECO:0000256" key="1">
    <source>
        <dbReference type="ARBA" id="ARBA00008136"/>
    </source>
</evidence>
<evidence type="ECO:0000256" key="3">
    <source>
        <dbReference type="ARBA" id="ARBA00022763"/>
    </source>
</evidence>
<dbReference type="RefSeq" id="WP_111733387.1">
    <property type="nucleotide sequence ID" value="NZ_CP037900.1"/>
</dbReference>
<sequence length="222" mass="25290">MCTNYRPTQRQLLRDVFGIEPPPDLDWKPETYRDYAAPIVRADADDRRDSVLASFGMVPRARILDRAPAGTRPKDFDTMNARAETVGEKRSFSAAWKAGQLCLVPATAVYEPNYEADPTKSTRYRIWVQDEPAFAIAGLWRSWPDGLHSFTMLTLNADNHLLMRRMHAPGKEKRSVVVVPREERGSWLTCRDTEVARSFLRLYPAELMATEPDPVAPRAKRA</sequence>
<evidence type="ECO:0000256" key="5">
    <source>
        <dbReference type="ARBA" id="ARBA00023124"/>
    </source>
</evidence>
<dbReference type="GO" id="GO:0006508">
    <property type="term" value="P:proteolysis"/>
    <property type="evidence" value="ECO:0007669"/>
    <property type="project" value="UniProtKB-KW"/>
</dbReference>
<protein>
    <recommendedName>
        <fullName evidence="8">Abasic site processing protein</fullName>
        <ecNumber evidence="8">3.4.-.-</ecNumber>
    </recommendedName>
</protein>
<dbReference type="PANTHER" id="PTHR13604:SF0">
    <property type="entry name" value="ABASIC SITE PROCESSING PROTEIN HMCES"/>
    <property type="match status" value="1"/>
</dbReference>
<reference evidence="9 10" key="1">
    <citation type="submission" date="2019-03" db="EMBL/GenBank/DDBJ databases">
        <title>Comparative insights into the high quality Complete genome sequence of highly metal resistant Cupriavidus metallidurans strain BS1 isolated from a gold-copper mine.</title>
        <authorList>
            <person name="Mazhar H.S."/>
            <person name="Rensing C."/>
        </authorList>
    </citation>
    <scope>NUCLEOTIDE SEQUENCE [LARGE SCALE GENOMIC DNA]</scope>
    <source>
        <strain evidence="9 10">BS1</strain>
    </source>
</reference>
<evidence type="ECO:0000256" key="4">
    <source>
        <dbReference type="ARBA" id="ARBA00022801"/>
    </source>
</evidence>
<evidence type="ECO:0000256" key="8">
    <source>
        <dbReference type="RuleBase" id="RU364100"/>
    </source>
</evidence>
<accession>A0A482IQ98</accession>
<comment type="similarity">
    <text evidence="1 8">Belongs to the SOS response-associated peptidase family.</text>
</comment>
<keyword evidence="7" id="KW-0456">Lyase</keyword>
<dbReference type="InterPro" id="IPR036590">
    <property type="entry name" value="SRAP-like"/>
</dbReference>
<name>A0A482IQ98_9BURK</name>
<dbReference type="Pfam" id="PF02586">
    <property type="entry name" value="SRAP"/>
    <property type="match status" value="1"/>
</dbReference>
<keyword evidence="5" id="KW-0190">Covalent protein-DNA linkage</keyword>
<dbReference type="SUPFAM" id="SSF143081">
    <property type="entry name" value="BB1717-like"/>
    <property type="match status" value="1"/>
</dbReference>
<dbReference type="Proteomes" id="UP000253772">
    <property type="component" value="Chromosome c1"/>
</dbReference>
<dbReference type="GO" id="GO:0008233">
    <property type="term" value="F:peptidase activity"/>
    <property type="evidence" value="ECO:0007669"/>
    <property type="project" value="UniProtKB-KW"/>
</dbReference>
<keyword evidence="2 8" id="KW-0645">Protease</keyword>
<dbReference type="EMBL" id="CP037900">
    <property type="protein sequence ID" value="QBP10092.1"/>
    <property type="molecule type" value="Genomic_DNA"/>
</dbReference>
<proteinExistence type="inferred from homology"/>
<evidence type="ECO:0000256" key="7">
    <source>
        <dbReference type="ARBA" id="ARBA00023239"/>
    </source>
</evidence>
<keyword evidence="4 8" id="KW-0378">Hydrolase</keyword>
<dbReference type="InterPro" id="IPR003738">
    <property type="entry name" value="SRAP"/>
</dbReference>
<dbReference type="OrthoDB" id="6192129at2"/>
<dbReference type="GO" id="GO:0003697">
    <property type="term" value="F:single-stranded DNA binding"/>
    <property type="evidence" value="ECO:0007669"/>
    <property type="project" value="InterPro"/>
</dbReference>
<dbReference type="AlphaFoldDB" id="A0A482IQ98"/>
<dbReference type="Gene3D" id="3.90.1680.10">
    <property type="entry name" value="SOS response associated peptidase-like"/>
    <property type="match status" value="1"/>
</dbReference>
<dbReference type="GO" id="GO:0016829">
    <property type="term" value="F:lyase activity"/>
    <property type="evidence" value="ECO:0007669"/>
    <property type="project" value="UniProtKB-KW"/>
</dbReference>
<keyword evidence="6" id="KW-0238">DNA-binding</keyword>
<evidence type="ECO:0000256" key="2">
    <source>
        <dbReference type="ARBA" id="ARBA00022670"/>
    </source>
</evidence>
<evidence type="ECO:0000313" key="10">
    <source>
        <dbReference type="Proteomes" id="UP000253772"/>
    </source>
</evidence>
<keyword evidence="3" id="KW-0227">DNA damage</keyword>